<evidence type="ECO:0000256" key="1">
    <source>
        <dbReference type="SAM" id="MobiDB-lite"/>
    </source>
</evidence>
<sequence>MPAKIESLREILELDPTSKLFFPLARLLHEEGSDIEARDLLRQGLSHHPEHLEARLYLIEVLDELGEDQAAQETAEDVARVLAGSTAFWRCWARGLEGDPEQRELSFAVQFVAARLADEPVSWVEVLSRGLRSLKGEPCEAKLRASSRPSPSRRPRRPAAPPAEPVRCPYPDTVEEMTLEHVDESERSEVFSLRTRTMADLLSRQGDFDGAIEIYRELLSSTPSGPMRDELEGLIETTQRKKGERSAKPPAPEKSQEAATAKKSRKKLLSTLESLAERLEARAAE</sequence>
<dbReference type="Gene3D" id="1.25.40.10">
    <property type="entry name" value="Tetratricopeptide repeat domain"/>
    <property type="match status" value="1"/>
</dbReference>
<dbReference type="InterPro" id="IPR011990">
    <property type="entry name" value="TPR-like_helical_dom_sf"/>
</dbReference>
<dbReference type="RefSeq" id="WP_144303871.1">
    <property type="nucleotide sequence ID" value="NZ_QMIE01000014.1"/>
</dbReference>
<reference evidence="2 3" key="1">
    <citation type="submission" date="2018-06" db="EMBL/GenBank/DDBJ databases">
        <title>Complete genome of Desulfovibrio indonesiensis P37SLT.</title>
        <authorList>
            <person name="Crispim J.S."/>
            <person name="Vidigal P.M.P."/>
            <person name="Silva L.C.F."/>
            <person name="Laguardia C.N."/>
            <person name="Araujo L.C."/>
            <person name="Dias R.S."/>
            <person name="Sousa M.P."/>
            <person name="Paula S.O."/>
            <person name="Silva C."/>
        </authorList>
    </citation>
    <scope>NUCLEOTIDE SEQUENCE [LARGE SCALE GENOMIC DNA]</scope>
    <source>
        <strain evidence="2 3">P37SLT</strain>
    </source>
</reference>
<feature type="region of interest" description="Disordered" evidence="1">
    <location>
        <begin position="237"/>
        <end position="265"/>
    </location>
</feature>
<accession>A0A7M3MBZ2</accession>
<name>A0A7M3MBZ2_9BACT</name>
<protein>
    <submittedName>
        <fullName evidence="2">Tetratricopeptide repeat protein</fullName>
    </submittedName>
</protein>
<dbReference type="Proteomes" id="UP000448292">
    <property type="component" value="Unassembled WGS sequence"/>
</dbReference>
<comment type="caution">
    <text evidence="2">The sequence shown here is derived from an EMBL/GenBank/DDBJ whole genome shotgun (WGS) entry which is preliminary data.</text>
</comment>
<dbReference type="SUPFAM" id="SSF48452">
    <property type="entry name" value="TPR-like"/>
    <property type="match status" value="1"/>
</dbReference>
<dbReference type="AlphaFoldDB" id="A0A7M3MBZ2"/>
<feature type="region of interest" description="Disordered" evidence="1">
    <location>
        <begin position="140"/>
        <end position="167"/>
    </location>
</feature>
<keyword evidence="3" id="KW-1185">Reference proteome</keyword>
<evidence type="ECO:0000313" key="2">
    <source>
        <dbReference type="EMBL" id="TVM15828.1"/>
    </source>
</evidence>
<organism evidence="2 3">
    <name type="scientific">Oceanidesulfovibrio indonesiensis</name>
    <dbReference type="NCBI Taxonomy" id="54767"/>
    <lineage>
        <taxon>Bacteria</taxon>
        <taxon>Pseudomonadati</taxon>
        <taxon>Thermodesulfobacteriota</taxon>
        <taxon>Desulfovibrionia</taxon>
        <taxon>Desulfovibrionales</taxon>
        <taxon>Desulfovibrionaceae</taxon>
        <taxon>Oceanidesulfovibrio</taxon>
    </lineage>
</organism>
<gene>
    <name evidence="2" type="ORF">DPQ33_14080</name>
</gene>
<proteinExistence type="predicted"/>
<dbReference type="EMBL" id="QMIE01000014">
    <property type="protein sequence ID" value="TVM15828.1"/>
    <property type="molecule type" value="Genomic_DNA"/>
</dbReference>
<dbReference type="OrthoDB" id="5471982at2"/>
<evidence type="ECO:0000313" key="3">
    <source>
        <dbReference type="Proteomes" id="UP000448292"/>
    </source>
</evidence>
<dbReference type="Pfam" id="PF14559">
    <property type="entry name" value="TPR_19"/>
    <property type="match status" value="1"/>
</dbReference>
<feature type="compositionally biased region" description="Basic and acidic residues" evidence="1">
    <location>
        <begin position="238"/>
        <end position="247"/>
    </location>
</feature>